<feature type="transmembrane region" description="Helical" evidence="1">
    <location>
        <begin position="7"/>
        <end position="25"/>
    </location>
</feature>
<keyword evidence="1" id="KW-0812">Transmembrane</keyword>
<proteinExistence type="predicted"/>
<evidence type="ECO:0008006" key="4">
    <source>
        <dbReference type="Google" id="ProtNLM"/>
    </source>
</evidence>
<dbReference type="Pfam" id="PF04020">
    <property type="entry name" value="Phage_holin_4_2"/>
    <property type="match status" value="1"/>
</dbReference>
<protein>
    <recommendedName>
        <fullName evidence="4">Phage holin family protein</fullName>
    </recommendedName>
</protein>
<feature type="transmembrane region" description="Helical" evidence="1">
    <location>
        <begin position="95"/>
        <end position="117"/>
    </location>
</feature>
<dbReference type="InterPro" id="IPR007165">
    <property type="entry name" value="Phage_holin_4_2"/>
</dbReference>
<dbReference type="Proteomes" id="UP000050417">
    <property type="component" value="Unassembled WGS sequence"/>
</dbReference>
<dbReference type="PANTHER" id="PTHR37309:SF1">
    <property type="entry name" value="SLR0284 PROTEIN"/>
    <property type="match status" value="1"/>
</dbReference>
<dbReference type="STRING" id="1134406.ADN00_06965"/>
<name>A0A0P6XSX1_9CHLR</name>
<accession>A0A0P6XSX1</accession>
<keyword evidence="1" id="KW-1133">Transmembrane helix</keyword>
<evidence type="ECO:0000256" key="1">
    <source>
        <dbReference type="SAM" id="Phobius"/>
    </source>
</evidence>
<keyword evidence="3" id="KW-1185">Reference proteome</keyword>
<dbReference type="AlphaFoldDB" id="A0A0P6XSX1"/>
<dbReference type="RefSeq" id="WP_075062261.1">
    <property type="nucleotide sequence ID" value="NZ_LGCL01000019.1"/>
</dbReference>
<organism evidence="2 3">
    <name type="scientific">Ornatilinea apprima</name>
    <dbReference type="NCBI Taxonomy" id="1134406"/>
    <lineage>
        <taxon>Bacteria</taxon>
        <taxon>Bacillati</taxon>
        <taxon>Chloroflexota</taxon>
        <taxon>Anaerolineae</taxon>
        <taxon>Anaerolineales</taxon>
        <taxon>Anaerolineaceae</taxon>
        <taxon>Ornatilinea</taxon>
    </lineage>
</organism>
<evidence type="ECO:0000313" key="2">
    <source>
        <dbReference type="EMBL" id="KPL78217.1"/>
    </source>
</evidence>
<gene>
    <name evidence="2" type="ORF">ADN00_06965</name>
</gene>
<reference evidence="2 3" key="1">
    <citation type="submission" date="2015-07" db="EMBL/GenBank/DDBJ databases">
        <title>Genome sequence of Ornatilinea apprima DSM 23815.</title>
        <authorList>
            <person name="Hemp J."/>
            <person name="Ward L.M."/>
            <person name="Pace L.A."/>
            <person name="Fischer W.W."/>
        </authorList>
    </citation>
    <scope>NUCLEOTIDE SEQUENCE [LARGE SCALE GENOMIC DNA]</scope>
    <source>
        <strain evidence="2 3">P3M-1</strain>
    </source>
</reference>
<dbReference type="OrthoDB" id="163172at2"/>
<keyword evidence="1" id="KW-0472">Membrane</keyword>
<feature type="transmembrane region" description="Helical" evidence="1">
    <location>
        <begin position="60"/>
        <end position="83"/>
    </location>
</feature>
<evidence type="ECO:0000313" key="3">
    <source>
        <dbReference type="Proteomes" id="UP000050417"/>
    </source>
</evidence>
<feature type="transmembrane region" description="Helical" evidence="1">
    <location>
        <begin position="31"/>
        <end position="48"/>
    </location>
</feature>
<dbReference type="EMBL" id="LGCL01000019">
    <property type="protein sequence ID" value="KPL78217.1"/>
    <property type="molecule type" value="Genomic_DNA"/>
</dbReference>
<sequence length="127" mass="13811">MKLILRLAINAIALYTAIYLVDGIVPQSENWVSLIWLALIFGLVNAILKPVLTVAGCGFIILTLGLGTLIINTFLFWLAGVIGQQFGVGFTVTGFGAAFLGALITSVVSFILSQFLIDDRERKHKRD</sequence>
<comment type="caution">
    <text evidence="2">The sequence shown here is derived from an EMBL/GenBank/DDBJ whole genome shotgun (WGS) entry which is preliminary data.</text>
</comment>
<dbReference type="PANTHER" id="PTHR37309">
    <property type="entry name" value="SLR0284 PROTEIN"/>
    <property type="match status" value="1"/>
</dbReference>